<organism evidence="2 3">
    <name type="scientific">Natranaeroarchaeum aerophilus</name>
    <dbReference type="NCBI Taxonomy" id="2917711"/>
    <lineage>
        <taxon>Archaea</taxon>
        <taxon>Methanobacteriati</taxon>
        <taxon>Methanobacteriota</taxon>
        <taxon>Stenosarchaea group</taxon>
        <taxon>Halobacteria</taxon>
        <taxon>Halobacteriales</taxon>
        <taxon>Natronoarchaeaceae</taxon>
        <taxon>Natranaeroarchaeum</taxon>
    </lineage>
</organism>
<keyword evidence="1" id="KW-0472">Membrane</keyword>
<evidence type="ECO:0000313" key="3">
    <source>
        <dbReference type="Proteomes" id="UP001202674"/>
    </source>
</evidence>
<dbReference type="RefSeq" id="WP_250596090.1">
    <property type="nucleotide sequence ID" value="NZ_JAKRVY010000003.1"/>
</dbReference>
<keyword evidence="3" id="KW-1185">Reference proteome</keyword>
<evidence type="ECO:0000313" key="2">
    <source>
        <dbReference type="EMBL" id="MCL9813572.1"/>
    </source>
</evidence>
<dbReference type="InterPro" id="IPR055956">
    <property type="entry name" value="DUF7534"/>
</dbReference>
<dbReference type="Pfam" id="PF24378">
    <property type="entry name" value="DUF7534"/>
    <property type="match status" value="1"/>
</dbReference>
<name>A0AAE3FQ77_9EURY</name>
<evidence type="ECO:0000256" key="1">
    <source>
        <dbReference type="SAM" id="Phobius"/>
    </source>
</evidence>
<feature type="transmembrane region" description="Helical" evidence="1">
    <location>
        <begin position="9"/>
        <end position="27"/>
    </location>
</feature>
<dbReference type="AlphaFoldDB" id="A0AAE3FQ77"/>
<dbReference type="EMBL" id="JAKRVY010000003">
    <property type="protein sequence ID" value="MCL9813572.1"/>
    <property type="molecule type" value="Genomic_DNA"/>
</dbReference>
<comment type="caution">
    <text evidence="2">The sequence shown here is derived from an EMBL/GenBank/DDBJ whole genome shotgun (WGS) entry which is preliminary data.</text>
</comment>
<accession>A0AAE3FQ77</accession>
<gene>
    <name evidence="2" type="ORF">AArcSt11_07880</name>
</gene>
<dbReference type="Proteomes" id="UP001202674">
    <property type="component" value="Unassembled WGS sequence"/>
</dbReference>
<proteinExistence type="predicted"/>
<protein>
    <submittedName>
        <fullName evidence="2">Uncharacterized protein</fullName>
    </submittedName>
</protein>
<keyword evidence="1" id="KW-1133">Transmembrane helix</keyword>
<feature type="transmembrane region" description="Helical" evidence="1">
    <location>
        <begin position="33"/>
        <end position="53"/>
    </location>
</feature>
<keyword evidence="1" id="KW-0812">Transmembrane</keyword>
<sequence length="62" mass="7034">MSDNEFGQFFISVVVFTMIGFMLAMLLSPPDPFTQIIAIITLLPVILAASYVLTYRIGYRWT</sequence>
<reference evidence="2 3" key="1">
    <citation type="journal article" date="2022" name="Syst. Appl. Microbiol.">
        <title>Natronocalculus amylovorans gen. nov., sp. nov., and Natranaeroarchaeum aerophilus sp. nov., dominant culturable amylolytic natronoarchaea from hypersaline soda lakes in southwestern Siberia.</title>
        <authorList>
            <person name="Sorokin D.Y."/>
            <person name="Elcheninov A.G."/>
            <person name="Khizhniak T.V."/>
            <person name="Koenen M."/>
            <person name="Bale N.J."/>
            <person name="Damste J.S.S."/>
            <person name="Kublanov I.V."/>
        </authorList>
    </citation>
    <scope>NUCLEOTIDE SEQUENCE [LARGE SCALE GENOMIC DNA]</scope>
    <source>
        <strain evidence="2 3">AArc-St1-1</strain>
    </source>
</reference>